<gene>
    <name evidence="8" type="ORF">PEBR_23834</name>
</gene>
<feature type="domain" description="Ubiquitin fusion degradation protein UFD1 N-terminal subdomain 1" evidence="4">
    <location>
        <begin position="701"/>
        <end position="752"/>
    </location>
</feature>
<evidence type="ECO:0000313" key="8">
    <source>
        <dbReference type="EMBL" id="OOQ85788.1"/>
    </source>
</evidence>
<evidence type="ECO:0000256" key="3">
    <source>
        <dbReference type="SAM" id="MobiDB-lite"/>
    </source>
</evidence>
<dbReference type="InterPro" id="IPR042556">
    <property type="entry name" value="AZUL_sf"/>
</dbReference>
<accession>A0A1S9RL83</accession>
<dbReference type="Gene3D" id="3.10.330.10">
    <property type="match status" value="1"/>
</dbReference>
<dbReference type="InterPro" id="IPR042299">
    <property type="entry name" value="Ufd1-like_Nn"/>
</dbReference>
<evidence type="ECO:0000259" key="6">
    <source>
        <dbReference type="Pfam" id="PF24503"/>
    </source>
</evidence>
<dbReference type="InterPro" id="IPR032353">
    <property type="entry name" value="AZUL"/>
</dbReference>
<dbReference type="PANTHER" id="PTHR12555">
    <property type="entry name" value="UBIQUITIN FUSION DEGRADATON PROTEIN 1"/>
    <property type="match status" value="1"/>
</dbReference>
<evidence type="ECO:0000256" key="1">
    <source>
        <dbReference type="ARBA" id="ARBA00006043"/>
    </source>
</evidence>
<dbReference type="Proteomes" id="UP000190744">
    <property type="component" value="Unassembled WGS sequence"/>
</dbReference>
<evidence type="ECO:0000259" key="5">
    <source>
        <dbReference type="Pfam" id="PF16558"/>
    </source>
</evidence>
<name>A0A1S9RL83_PENBI</name>
<dbReference type="GO" id="GO:0031593">
    <property type="term" value="F:polyubiquitin modification-dependent protein binding"/>
    <property type="evidence" value="ECO:0007669"/>
    <property type="project" value="TreeGrafter"/>
</dbReference>
<dbReference type="GO" id="GO:0036503">
    <property type="term" value="P:ERAD pathway"/>
    <property type="evidence" value="ECO:0007669"/>
    <property type="project" value="TreeGrafter"/>
</dbReference>
<dbReference type="InterPro" id="IPR055417">
    <property type="entry name" value="UFD1_N1"/>
</dbReference>
<dbReference type="Gene3D" id="2.40.40.50">
    <property type="entry name" value="Ubiquitin fusion degradation protein UFD1, N-terminal domain"/>
    <property type="match status" value="1"/>
</dbReference>
<evidence type="ECO:0000256" key="2">
    <source>
        <dbReference type="ARBA" id="ARBA00022786"/>
    </source>
</evidence>
<sequence length="1403" mass="155332">MPAVLQSTIHLLESELVKARAALQEIHPHAPLLRIGDEVAVGAMAAYRQNLISRAPDFYGTRRLTMKELGLEPVIREIPAEKITPAEPIPQRKPAPKRRAPLEEMLSNSLILDHMSPYLAAPSLMALASTSRLLYNMITGTPYVFRHLDLTRCRGAQLPTQSAKEDGMKTEDEVYSAPLRRIFGSLEKRSILQDVRTLVLDGLSVPADLIADIILSDRFNVNILSIRECQHLNERKLIQVIQHAVRPTRPKGTPKVKGIYHFSPMHTPPRAEVRRRYRDWWGSRVGSSRSSSQSPSNSSSDNEEEETEVVSRQYQRNEWYSPSGKVFKHSLDEGWAQTLQKCEGLIAFDAVLCRGPRHDVNLYTNADEENPAPEGRLLGPAIATVALGPRGCDGCHSSPEGPSIWGQSPDTQFPLLSPVPLHVSSVAAAKRPELIPGEHPVLIARCTDCLTDRWCHRCNKWFCSNCLPHPRHVQASLTPHQTAIRPPGHHPHGAGPPHAERERLERGVSKDCWDAVPASGTPSTPAEAVEVIIVSSITRDARRRCATGATPALATACGVSVKSDEGILISFFLLWGRGESLPERPSSFPLRLHVYNLQPLQELLHATPLSYLAPSIMADNIPTLNWSAQLAVTAPQHAPRLPGDKITLPQSALEQLLAAAPLQPVSSAPNNARVHTSTFDPFNPHTFAAESRARQQIEERQQQLPHPLTFRIVNPQNNRSVYAGIREFSAAENEVALSAVLRESLGISDEQIEGAVQADTGVDGDPAQDVSMEGDEVEGQPARVRAQPAVVTVHAKQLPKGTYVRLRPLEAGYDPEDWKALLERHLRDNFTTLTTGEILTVPGTRNESFRFLLDKVFPEGDGICVVDTDLEVDIVALSEEQARETLQKRLERATRAPGTTSGSSVGGVLSIGEEVAAQVLTGEYVDYELREWNREDELEIELTTDEPNVFLFASPLGSRQQGRPRTDMHVWGDFSTQSSKRFTIRPTNVALEGAEVIYVSVYADAPEPDVESSASAQRPVPLKYNLRITTNAADRVDETADTDEHAKESHAPGDVQCKNCQQWVPERTLVLHENFCLRNNILCQQCGNVFQKRSTEWENHWHCPHDSSHGNDTASKQRHDSIYHKTYDCPDCPAQFEGLPNLARHRTTDCPGKLILCQFCHLLVPQKGESDPDLHDPEVMLSGLTPHELVDGGRTTECHLCSKIVRLRDMNTHLRHHDLERVSRPPPRICLNQNCGRTLTGAGNKSLGLCNICFGPLYVDTYDPEGKALRRRIERRYLSQLMTGCGKPWCQNGYCKTGKQKTQTDPVVAMSVAEITKVIRPLVAPVNVNPDEDNTAPFYFCTDETGQHRRNLAEMIAAEGAAGVGKAYDLAWCVAGAEAAGGDLEKTREWLAKWAPAKGETAS</sequence>
<feature type="region of interest" description="Disordered" evidence="3">
    <location>
        <begin position="481"/>
        <end position="504"/>
    </location>
</feature>
<dbReference type="Pfam" id="PF24842">
    <property type="entry name" value="UFD1_N2"/>
    <property type="match status" value="1"/>
</dbReference>
<dbReference type="Pfam" id="PF16558">
    <property type="entry name" value="AZUL"/>
    <property type="match status" value="1"/>
</dbReference>
<dbReference type="Pfam" id="PF03152">
    <property type="entry name" value="UFD1_N1"/>
    <property type="match status" value="1"/>
</dbReference>
<evidence type="ECO:0000313" key="9">
    <source>
        <dbReference type="Proteomes" id="UP000190744"/>
    </source>
</evidence>
<dbReference type="Gene3D" id="6.10.130.10">
    <property type="entry name" value="Ubiquitin-protein ligase E3A, N-terminal zinc-binding domain (AZUL)"/>
    <property type="match status" value="1"/>
</dbReference>
<feature type="compositionally biased region" description="Low complexity" evidence="3">
    <location>
        <begin position="283"/>
        <end position="300"/>
    </location>
</feature>
<dbReference type="InterPro" id="IPR004854">
    <property type="entry name" value="Ufd1-like"/>
</dbReference>
<dbReference type="Pfam" id="PF23580">
    <property type="entry name" value="Znf_XAF1_N"/>
    <property type="match status" value="1"/>
</dbReference>
<evidence type="ECO:0000259" key="7">
    <source>
        <dbReference type="Pfam" id="PF24842"/>
    </source>
</evidence>
<dbReference type="EMBL" id="LJBN01000163">
    <property type="protein sequence ID" value="OOQ85788.1"/>
    <property type="molecule type" value="Genomic_DNA"/>
</dbReference>
<feature type="domain" description="DUF7590" evidence="6">
    <location>
        <begin position="902"/>
        <end position="1031"/>
    </location>
</feature>
<dbReference type="GO" id="GO:0034098">
    <property type="term" value="C:VCP-NPL4-UFD1 AAA ATPase complex"/>
    <property type="evidence" value="ECO:0007669"/>
    <property type="project" value="TreeGrafter"/>
</dbReference>
<evidence type="ECO:0000259" key="4">
    <source>
        <dbReference type="Pfam" id="PF03152"/>
    </source>
</evidence>
<protein>
    <submittedName>
        <fullName evidence="8">Putative ubiquitin fusion degradation protein (Ufd1)</fullName>
    </submittedName>
</protein>
<dbReference type="InterPro" id="IPR055418">
    <property type="entry name" value="UFD1_N2"/>
</dbReference>
<comment type="similarity">
    <text evidence="1">Belongs to the UFD1 family.</text>
</comment>
<proteinExistence type="inferred from homology"/>
<comment type="caution">
    <text evidence="8">The sequence shown here is derived from an EMBL/GenBank/DDBJ whole genome shotgun (WGS) entry which is preliminary data.</text>
</comment>
<feature type="region of interest" description="Disordered" evidence="3">
    <location>
        <begin position="283"/>
        <end position="315"/>
    </location>
</feature>
<dbReference type="GO" id="GO:0006511">
    <property type="term" value="P:ubiquitin-dependent protein catabolic process"/>
    <property type="evidence" value="ECO:0007669"/>
    <property type="project" value="InterPro"/>
</dbReference>
<keyword evidence="2" id="KW-0833">Ubl conjugation pathway</keyword>
<dbReference type="InterPro" id="IPR056012">
    <property type="entry name" value="DUF7590"/>
</dbReference>
<dbReference type="Pfam" id="PF24503">
    <property type="entry name" value="DUF7590"/>
    <property type="match status" value="1"/>
</dbReference>
<feature type="domain" description="Ubiquitin-protein ligase E3A N-terminal zinc-binding" evidence="5">
    <location>
        <begin position="1275"/>
        <end position="1307"/>
    </location>
</feature>
<dbReference type="PANTHER" id="PTHR12555:SF15">
    <property type="entry name" value="FUSION DEGRADATION PROTEIN (UFD1), PUTATIVE (AFU_ORTHOLOGUE AFUA_4G04640)-RELATED"/>
    <property type="match status" value="1"/>
</dbReference>
<feature type="domain" description="Ubiquitin fusion degradation protein UFD1 N-terminal subdomain 2" evidence="7">
    <location>
        <begin position="800"/>
        <end position="875"/>
    </location>
</feature>
<organism evidence="8 9">
    <name type="scientific">Penicillium brasilianum</name>
    <dbReference type="NCBI Taxonomy" id="104259"/>
    <lineage>
        <taxon>Eukaryota</taxon>
        <taxon>Fungi</taxon>
        <taxon>Dikarya</taxon>
        <taxon>Ascomycota</taxon>
        <taxon>Pezizomycotina</taxon>
        <taxon>Eurotiomycetes</taxon>
        <taxon>Eurotiomycetidae</taxon>
        <taxon>Eurotiales</taxon>
        <taxon>Aspergillaceae</taxon>
        <taxon>Penicillium</taxon>
    </lineage>
</organism>
<reference evidence="9" key="1">
    <citation type="submission" date="2015-09" db="EMBL/GenBank/DDBJ databases">
        <authorList>
            <person name="Fill T.P."/>
            <person name="Baretta J.F."/>
            <person name="de Almeida L.G."/>
            <person name="Rocha M."/>
            <person name="de Souza D.H."/>
            <person name="Malavazi I."/>
            <person name="Cerdeira L.T."/>
            <person name="Hong H."/>
            <person name="Samborskyy M."/>
            <person name="de Vasconcelos A.T."/>
            <person name="Leadlay P."/>
            <person name="Rodrigues-Filho E."/>
        </authorList>
    </citation>
    <scope>NUCLEOTIDE SEQUENCE [LARGE SCALE GENOMIC DNA]</scope>
    <source>
        <strain evidence="9">LaBioMMi 136</strain>
    </source>
</reference>